<evidence type="ECO:0000313" key="1">
    <source>
        <dbReference type="EMBL" id="APO77055.1"/>
    </source>
</evidence>
<name>A0A1L5PA54_RHIET</name>
<dbReference type="EMBL" id="CP017242">
    <property type="protein sequence ID" value="APO77055.1"/>
    <property type="molecule type" value="Genomic_DNA"/>
</dbReference>
<organism evidence="1 2">
    <name type="scientific">Rhizobium etli 8C-3</name>
    <dbReference type="NCBI Taxonomy" id="538025"/>
    <lineage>
        <taxon>Bacteria</taxon>
        <taxon>Pseudomonadati</taxon>
        <taxon>Pseudomonadota</taxon>
        <taxon>Alphaproteobacteria</taxon>
        <taxon>Hyphomicrobiales</taxon>
        <taxon>Rhizobiaceae</taxon>
        <taxon>Rhizobium/Agrobacterium group</taxon>
        <taxon>Rhizobium</taxon>
    </lineage>
</organism>
<accession>A0A1L5PA54</accession>
<sequence length="54" mass="6243">MPVLDLRKSVGEPGAGGVWTLRSPIRFGDRLHSSIFKQKNLRQRFLRFPILTYS</sequence>
<reference evidence="1 2" key="1">
    <citation type="submission" date="2016-09" db="EMBL/GenBank/DDBJ databases">
        <title>The complete genome sequences of Rhizobium gallicum, symbiovars gallicum and phaseoli, symbionts associated to common bean (Phaseolus vulgaris).</title>
        <authorList>
            <person name="Bustos P."/>
            <person name="Santamaria R.I."/>
            <person name="Perez-Carrascal O.M."/>
            <person name="Juarez S."/>
            <person name="Lozano L."/>
            <person name="Martinez-Flores I."/>
            <person name="Martinez-Romero E."/>
            <person name="Cevallos M."/>
            <person name="Romero D."/>
            <person name="Davila G."/>
            <person name="Gonzalez V."/>
        </authorList>
    </citation>
    <scope>NUCLEOTIDE SEQUENCE [LARGE SCALE GENOMIC DNA]</scope>
    <source>
        <strain evidence="1 2">8C-3</strain>
        <plasmid evidence="2">Plasmid prsp8c3a</plasmid>
    </source>
</reference>
<protein>
    <submittedName>
        <fullName evidence="1">Uncharacterized protein</fullName>
    </submittedName>
</protein>
<keyword evidence="1" id="KW-0614">Plasmid</keyword>
<dbReference type="AlphaFoldDB" id="A0A1L5PA54"/>
<geneLocation type="plasmid" evidence="2">
    <name>prsp8c3a</name>
</geneLocation>
<gene>
    <name evidence="1" type="ORF">AM571_PA00169</name>
</gene>
<dbReference type="Proteomes" id="UP000185109">
    <property type="component" value="Plasmid pRsp8C3a"/>
</dbReference>
<proteinExistence type="predicted"/>
<evidence type="ECO:0000313" key="2">
    <source>
        <dbReference type="Proteomes" id="UP000185109"/>
    </source>
</evidence>